<dbReference type="Pfam" id="PF01844">
    <property type="entry name" value="HNH"/>
    <property type="match status" value="1"/>
</dbReference>
<dbReference type="SMART" id="SM00507">
    <property type="entry name" value="HNHc"/>
    <property type="match status" value="1"/>
</dbReference>
<protein>
    <submittedName>
        <fullName evidence="2">HNH endonuclease</fullName>
    </submittedName>
</protein>
<dbReference type="EMBL" id="CP040098">
    <property type="protein sequence ID" value="QCQ22120.1"/>
    <property type="molecule type" value="Genomic_DNA"/>
</dbReference>
<reference evidence="2 3" key="2">
    <citation type="submission" date="2019-05" db="EMBL/GenBank/DDBJ databases">
        <authorList>
            <person name="Suflita J.M."/>
            <person name="Marks C.R."/>
        </authorList>
    </citation>
    <scope>NUCLEOTIDE SEQUENCE [LARGE SCALE GENOMIC DNA]</scope>
    <source>
        <strain evidence="2 3">ALDC</strain>
    </source>
</reference>
<reference evidence="2 3" key="1">
    <citation type="submission" date="2019-05" db="EMBL/GenBank/DDBJ databases">
        <title>The Complete Genome Sequence of the n-alkane-degrading Desulfoglaeba alkanexedens ALDC reveals multiple alkylsuccinate synthase gene clusters.</title>
        <authorList>
            <person name="Callaghan A.V."/>
            <person name="Davidova I.A."/>
            <person name="Duncan K.E."/>
            <person name="Morris B."/>
            <person name="McInerney M.J."/>
        </authorList>
    </citation>
    <scope>NUCLEOTIDE SEQUENCE [LARGE SCALE GENOMIC DNA]</scope>
    <source>
        <strain evidence="2 3">ALDC</strain>
    </source>
</reference>
<keyword evidence="2" id="KW-0255">Endonuclease</keyword>
<accession>A0A4P8L2R8</accession>
<dbReference type="AlphaFoldDB" id="A0A4P8L2R8"/>
<keyword evidence="2" id="KW-0378">Hydrolase</keyword>
<keyword evidence="2" id="KW-0540">Nuclease</keyword>
<organism evidence="2 3">
    <name type="scientific">Desulfoglaeba alkanexedens ALDC</name>
    <dbReference type="NCBI Taxonomy" id="980445"/>
    <lineage>
        <taxon>Bacteria</taxon>
        <taxon>Pseudomonadati</taxon>
        <taxon>Thermodesulfobacteriota</taxon>
        <taxon>Syntrophobacteria</taxon>
        <taxon>Syntrophobacterales</taxon>
        <taxon>Syntrophobacteraceae</taxon>
        <taxon>Desulfoglaeba</taxon>
    </lineage>
</organism>
<sequence>MSFSKDVVDLALVAAGRCCCICHKFCGVRIETHHIRPVSKGGDKSFENCIPLCFDCHAEVEHYNDQHPRGRKFSESELRKHRDTWFSKVEEMNTLTPLPHDAPQVIQAVSGKGNMVAGRDLNIRTERVVGKAVVQTDPGGKHISNTTARKIQDLVKDYIDIHTTAGKDTQRAAQRIWSSLRNEFNVTSYKEIPAQDSDRAIQWLQAQIAMARPKIRRRAPDKWKESLYKPIYARAGELGISKDDLYLLAQERLALKKPIRSMKELTQRDLQRLHHVMIYEVKKSGSKP</sequence>
<proteinExistence type="predicted"/>
<dbReference type="InterPro" id="IPR003615">
    <property type="entry name" value="HNH_nuc"/>
</dbReference>
<dbReference type="GO" id="GO:0004519">
    <property type="term" value="F:endonuclease activity"/>
    <property type="evidence" value="ECO:0007669"/>
    <property type="project" value="UniProtKB-KW"/>
</dbReference>
<dbReference type="OrthoDB" id="9802901at2"/>
<dbReference type="InterPro" id="IPR002711">
    <property type="entry name" value="HNH"/>
</dbReference>
<dbReference type="CDD" id="cd00085">
    <property type="entry name" value="HNHc"/>
    <property type="match status" value="1"/>
</dbReference>
<gene>
    <name evidence="2" type="ORF">FDQ92_08045</name>
</gene>
<evidence type="ECO:0000313" key="2">
    <source>
        <dbReference type="EMBL" id="QCQ22120.1"/>
    </source>
</evidence>
<dbReference type="GO" id="GO:0008270">
    <property type="term" value="F:zinc ion binding"/>
    <property type="evidence" value="ECO:0007669"/>
    <property type="project" value="InterPro"/>
</dbReference>
<evidence type="ECO:0000259" key="1">
    <source>
        <dbReference type="SMART" id="SM00507"/>
    </source>
</evidence>
<feature type="domain" description="HNH nuclease" evidence="1">
    <location>
        <begin position="7"/>
        <end position="58"/>
    </location>
</feature>
<dbReference type="KEGG" id="dax:FDQ92_08045"/>
<dbReference type="GO" id="GO:0003676">
    <property type="term" value="F:nucleic acid binding"/>
    <property type="evidence" value="ECO:0007669"/>
    <property type="project" value="InterPro"/>
</dbReference>
<dbReference type="Gene3D" id="1.10.30.50">
    <property type="match status" value="1"/>
</dbReference>
<dbReference type="RefSeq" id="WP_137424089.1">
    <property type="nucleotide sequence ID" value="NZ_CP040098.1"/>
</dbReference>
<dbReference type="Pfam" id="PF10552">
    <property type="entry name" value="ORF6C"/>
    <property type="match status" value="1"/>
</dbReference>
<keyword evidence="3" id="KW-1185">Reference proteome</keyword>
<dbReference type="Proteomes" id="UP000298602">
    <property type="component" value="Chromosome"/>
</dbReference>
<name>A0A4P8L2R8_9BACT</name>
<dbReference type="InterPro" id="IPR018878">
    <property type="entry name" value="ORF6C_dom"/>
</dbReference>
<evidence type="ECO:0000313" key="3">
    <source>
        <dbReference type="Proteomes" id="UP000298602"/>
    </source>
</evidence>